<dbReference type="EMBL" id="LQYT01000034">
    <property type="protein sequence ID" value="KYD20533.1"/>
    <property type="molecule type" value="Genomic_DNA"/>
</dbReference>
<evidence type="ECO:0008006" key="4">
    <source>
        <dbReference type="Google" id="ProtNLM"/>
    </source>
</evidence>
<dbReference type="PROSITE" id="PS51409">
    <property type="entry name" value="ARGINASE_2"/>
    <property type="match status" value="1"/>
</dbReference>
<dbReference type="Gene3D" id="3.40.800.10">
    <property type="entry name" value="Ureohydrolase domain"/>
    <property type="match status" value="1"/>
</dbReference>
<dbReference type="InterPro" id="IPR023696">
    <property type="entry name" value="Ureohydrolase_dom_sf"/>
</dbReference>
<name>A0A150M7K6_9BACI</name>
<dbReference type="GO" id="GO:0008783">
    <property type="term" value="F:agmatinase activity"/>
    <property type="evidence" value="ECO:0007669"/>
    <property type="project" value="TreeGrafter"/>
</dbReference>
<dbReference type="Proteomes" id="UP000075683">
    <property type="component" value="Unassembled WGS sequence"/>
</dbReference>
<comment type="caution">
    <text evidence="2">The sequence shown here is derived from an EMBL/GenBank/DDBJ whole genome shotgun (WGS) entry which is preliminary data.</text>
</comment>
<dbReference type="InterPro" id="IPR006035">
    <property type="entry name" value="Ureohydrolase"/>
</dbReference>
<dbReference type="STRING" id="301148.B4135_1834"/>
<evidence type="ECO:0000256" key="1">
    <source>
        <dbReference type="PROSITE-ProRule" id="PRU00742"/>
    </source>
</evidence>
<dbReference type="GO" id="GO:0046872">
    <property type="term" value="F:metal ion binding"/>
    <property type="evidence" value="ECO:0007669"/>
    <property type="project" value="InterPro"/>
</dbReference>
<dbReference type="Pfam" id="PF00491">
    <property type="entry name" value="Arginase"/>
    <property type="match status" value="1"/>
</dbReference>
<dbReference type="GO" id="GO:0033389">
    <property type="term" value="P:putrescine biosynthetic process from arginine, via agmatine"/>
    <property type="evidence" value="ECO:0007669"/>
    <property type="project" value="TreeGrafter"/>
</dbReference>
<proteinExistence type="inferred from homology"/>
<evidence type="ECO:0000313" key="2">
    <source>
        <dbReference type="EMBL" id="KYD20533.1"/>
    </source>
</evidence>
<dbReference type="SUPFAM" id="SSF52768">
    <property type="entry name" value="Arginase/deacetylase"/>
    <property type="match status" value="1"/>
</dbReference>
<evidence type="ECO:0000313" key="3">
    <source>
        <dbReference type="Proteomes" id="UP000075683"/>
    </source>
</evidence>
<dbReference type="AlphaFoldDB" id="A0A150M7K6"/>
<reference evidence="2 3" key="1">
    <citation type="submission" date="2016-01" db="EMBL/GenBank/DDBJ databases">
        <title>Draft Genome Sequences of Seven Thermophilic Sporeformers Isolated from Foods.</title>
        <authorList>
            <person name="Berendsen E.M."/>
            <person name="Wells-Bennik M.H."/>
            <person name="Krawcyk A.O."/>
            <person name="De Jong A."/>
            <person name="Holsappel S."/>
            <person name="Eijlander R.T."/>
            <person name="Kuipers O.P."/>
        </authorList>
    </citation>
    <scope>NUCLEOTIDE SEQUENCE [LARGE SCALE GENOMIC DNA]</scope>
    <source>
        <strain evidence="2 3">B4135</strain>
    </source>
</reference>
<protein>
    <recommendedName>
        <fullName evidence="4">Arginase</fullName>
    </recommendedName>
</protein>
<dbReference type="PANTHER" id="PTHR11358">
    <property type="entry name" value="ARGINASE/AGMATINASE"/>
    <property type="match status" value="1"/>
</dbReference>
<organism evidence="2 3">
    <name type="scientific">Caldibacillus debilis</name>
    <dbReference type="NCBI Taxonomy" id="301148"/>
    <lineage>
        <taxon>Bacteria</taxon>
        <taxon>Bacillati</taxon>
        <taxon>Bacillota</taxon>
        <taxon>Bacilli</taxon>
        <taxon>Bacillales</taxon>
        <taxon>Bacillaceae</taxon>
        <taxon>Caldibacillus</taxon>
    </lineage>
</organism>
<accession>A0A150M7K6</accession>
<sequence length="271" mass="30955">MTGFQEGCFRKRKNVIHIGVKGMDFAPITILNLDDTYPSQKRLLTLPHRWIDMSDIRSTNMIADPFSVKAIQSRLSRWEGPSVVFLGSGNYHYITYLLLKKITVPFTLVLFDRHTDLGQKEDDYLSCGSWVSFALKIPFCQKVLIIGPPKNVRTPKLSVFSADQAILNKKFLREIAGRDIYISIDKDVLSETCAVTNWDQGELTLDELLAFLEALFAEKRVIGMDVCGEYPKASISPCDPLVMRATKINEKANLQIARHYLQYMRKNRKMV</sequence>
<gene>
    <name evidence="2" type="ORF">B4135_1834</name>
</gene>
<comment type="similarity">
    <text evidence="1">Belongs to the arginase family.</text>
</comment>
<dbReference type="PANTHER" id="PTHR11358:SF41">
    <property type="entry name" value="ARGINASE"/>
    <property type="match status" value="1"/>
</dbReference>